<keyword evidence="1" id="KW-0732">Signal</keyword>
<reference evidence="2 3" key="1">
    <citation type="journal article" date="2009" name="Stand. Genomic Sci.">
        <title>Complete genome sequence of Streptobacillus moniliformis type strain (9901T).</title>
        <authorList>
            <person name="Nolan M."/>
            <person name="Gronow S."/>
            <person name="Lapidus A."/>
            <person name="Ivanova N."/>
            <person name="Copeland A."/>
            <person name="Lucas S."/>
            <person name="Del Rio T.G."/>
            <person name="Chen F."/>
            <person name="Tice H."/>
            <person name="Pitluck S."/>
            <person name="Cheng J.F."/>
            <person name="Sims D."/>
            <person name="Meincke L."/>
            <person name="Bruce D."/>
            <person name="Goodwin L."/>
            <person name="Brettin T."/>
            <person name="Han C."/>
            <person name="Detter J.C."/>
            <person name="Ovchinikova G."/>
            <person name="Pati A."/>
            <person name="Mavromatis K."/>
            <person name="Mikhailova N."/>
            <person name="Chen A."/>
            <person name="Palaniappan K."/>
            <person name="Land M."/>
            <person name="Hauser L."/>
            <person name="Chang Y.J."/>
            <person name="Jeffries C.D."/>
            <person name="Rohde M."/>
            <person name="Sproer C."/>
            <person name="Goker M."/>
            <person name="Bristow J."/>
            <person name="Eisen J.A."/>
            <person name="Markowitz V."/>
            <person name="Hugenholtz P."/>
            <person name="Kyrpides N.C."/>
            <person name="Klenk H.P."/>
            <person name="Chain P."/>
        </authorList>
    </citation>
    <scope>NUCLEOTIDE SEQUENCE [LARGE SCALE GENOMIC DNA]</scope>
    <source>
        <strain evidence="3">ATCC 14647 / DSM 12112 / NCTC 10651 / 9901</strain>
    </source>
</reference>
<dbReference type="RefSeq" id="WP_012858445.1">
    <property type="nucleotide sequence ID" value="NC_013515.1"/>
</dbReference>
<protein>
    <recommendedName>
        <fullName evidence="4">Lipoprotein</fullName>
    </recommendedName>
</protein>
<feature type="signal peptide" evidence="1">
    <location>
        <begin position="1"/>
        <end position="22"/>
    </location>
</feature>
<evidence type="ECO:0000313" key="2">
    <source>
        <dbReference type="EMBL" id="ACZ00888.1"/>
    </source>
</evidence>
<evidence type="ECO:0000256" key="1">
    <source>
        <dbReference type="SAM" id="SignalP"/>
    </source>
</evidence>
<proteinExistence type="predicted"/>
<name>D1AX62_STRM9</name>
<dbReference type="OrthoDB" id="95530at2"/>
<feature type="chain" id="PRO_5003020211" description="Lipoprotein" evidence="1">
    <location>
        <begin position="23"/>
        <end position="153"/>
    </location>
</feature>
<evidence type="ECO:0000313" key="3">
    <source>
        <dbReference type="Proteomes" id="UP000002072"/>
    </source>
</evidence>
<evidence type="ECO:0008006" key="4">
    <source>
        <dbReference type="Google" id="ProtNLM"/>
    </source>
</evidence>
<dbReference type="HOGENOM" id="CLU_1712278_0_0_0"/>
<organism evidence="2 3">
    <name type="scientific">Streptobacillus moniliformis (strain ATCC 14647 / DSM 12112 / NCTC 10651 / 9901)</name>
    <dbReference type="NCBI Taxonomy" id="519441"/>
    <lineage>
        <taxon>Bacteria</taxon>
        <taxon>Fusobacteriati</taxon>
        <taxon>Fusobacteriota</taxon>
        <taxon>Fusobacteriia</taxon>
        <taxon>Fusobacteriales</taxon>
        <taxon>Leptotrichiaceae</taxon>
        <taxon>Streptobacillus</taxon>
    </lineage>
</organism>
<dbReference type="AlphaFoldDB" id="D1AX62"/>
<gene>
    <name evidence="2" type="ordered locus">Smon_0406</name>
</gene>
<dbReference type="GeneID" id="29674207"/>
<dbReference type="PROSITE" id="PS51257">
    <property type="entry name" value="PROKAR_LIPOPROTEIN"/>
    <property type="match status" value="1"/>
</dbReference>
<keyword evidence="3" id="KW-1185">Reference proteome</keyword>
<dbReference type="EMBL" id="CP001779">
    <property type="protein sequence ID" value="ACZ00888.1"/>
    <property type="molecule type" value="Genomic_DNA"/>
</dbReference>
<dbReference type="STRING" id="519441.Smon_0406"/>
<dbReference type="Proteomes" id="UP000002072">
    <property type="component" value="Chromosome"/>
</dbReference>
<sequence length="153" mass="17625">MKKILVALFAGIFLLSCSSINISTSSIKNSLSKRFDGEQNFYIFKAETKVTKVFIENRKLNIEVELKLKKLEKPIVALIETELKYNLPKLYATNAYIKSVSNVEYEKIVKELFNIIAKTVLFNKEILDVREKINPDKVKDIYVGEKAIVVEFK</sequence>
<accession>D1AX62</accession>
<dbReference type="KEGG" id="smf:Smon_0406"/>